<accession>A0AAW0DPP2</accession>
<keyword evidence="2" id="KW-0812">Transmembrane</keyword>
<dbReference type="GO" id="GO:0005178">
    <property type="term" value="F:integrin binding"/>
    <property type="evidence" value="ECO:0007669"/>
    <property type="project" value="TreeGrafter"/>
</dbReference>
<evidence type="ECO:0000256" key="1">
    <source>
        <dbReference type="SAM" id="MobiDB-lite"/>
    </source>
</evidence>
<dbReference type="AlphaFoldDB" id="A0AAW0DPP2"/>
<dbReference type="EMBL" id="JAYKXP010000009">
    <property type="protein sequence ID" value="KAK7054499.1"/>
    <property type="molecule type" value="Genomic_DNA"/>
</dbReference>
<keyword evidence="2" id="KW-1133">Transmembrane helix</keyword>
<organism evidence="4 5">
    <name type="scientific">Paramarasmius palmivorus</name>
    <dbReference type="NCBI Taxonomy" id="297713"/>
    <lineage>
        <taxon>Eukaryota</taxon>
        <taxon>Fungi</taxon>
        <taxon>Dikarya</taxon>
        <taxon>Basidiomycota</taxon>
        <taxon>Agaricomycotina</taxon>
        <taxon>Agaricomycetes</taxon>
        <taxon>Agaricomycetidae</taxon>
        <taxon>Agaricales</taxon>
        <taxon>Marasmiineae</taxon>
        <taxon>Marasmiaceae</taxon>
        <taxon>Paramarasmius</taxon>
    </lineage>
</organism>
<dbReference type="GO" id="GO:0005576">
    <property type="term" value="C:extracellular region"/>
    <property type="evidence" value="ECO:0007669"/>
    <property type="project" value="TreeGrafter"/>
</dbReference>
<name>A0AAW0DPP2_9AGAR</name>
<evidence type="ECO:0000313" key="5">
    <source>
        <dbReference type="Proteomes" id="UP001383192"/>
    </source>
</evidence>
<gene>
    <name evidence="4" type="primary">PRA1</name>
    <name evidence="4" type="ORF">VNI00_003697</name>
</gene>
<dbReference type="PANTHER" id="PTHR39399">
    <property type="entry name" value="PROTEIN ZPS1"/>
    <property type="match status" value="1"/>
</dbReference>
<evidence type="ECO:0000256" key="2">
    <source>
        <dbReference type="SAM" id="Phobius"/>
    </source>
</evidence>
<dbReference type="GO" id="GO:0008270">
    <property type="term" value="F:zinc ion binding"/>
    <property type="evidence" value="ECO:0007669"/>
    <property type="project" value="TreeGrafter"/>
</dbReference>
<feature type="region of interest" description="Disordered" evidence="1">
    <location>
        <begin position="264"/>
        <end position="295"/>
    </location>
</feature>
<proteinExistence type="predicted"/>
<dbReference type="InterPro" id="IPR029482">
    <property type="entry name" value="HRXXH"/>
</dbReference>
<keyword evidence="5" id="KW-1185">Reference proteome</keyword>
<dbReference type="Pfam" id="PF13933">
    <property type="entry name" value="HRXXH"/>
    <property type="match status" value="1"/>
</dbReference>
<evidence type="ECO:0000259" key="3">
    <source>
        <dbReference type="Pfam" id="PF13933"/>
    </source>
</evidence>
<sequence>MTIKRGDTNQNSSRVSDPSSVTIIMIDIMIVTLFLALLTSFAAARPLSAGNALASRELTDTLTKITIHESCNVTERRQLSKALQETYELASVARDYVLQHGHTDQLFKTYFGTGEPYPVIGAYEQLISGDKTGVLLRCDNIDGNCDQEGWYGHWRGENATLETVICQRSYEGRKPLEQFCALGYTVAEYSPSYYFATDLMHRFYHIPAIGNEIIEHYADSYEDCLQLAIDYPTNATYNTHSLQYFAADVYARVVGNPGEGCTGTVTSSNTTTSSAPVASTSATNQPASTSASATSSAAQHCHTHADGEVHCV</sequence>
<keyword evidence="2" id="KW-0472">Membrane</keyword>
<dbReference type="SUPFAM" id="SSF55486">
    <property type="entry name" value="Metalloproteases ('zincins'), catalytic domain"/>
    <property type="match status" value="1"/>
</dbReference>
<comment type="caution">
    <text evidence="4">The sequence shown here is derived from an EMBL/GenBank/DDBJ whole genome shotgun (WGS) entry which is preliminary data.</text>
</comment>
<evidence type="ECO:0000313" key="4">
    <source>
        <dbReference type="EMBL" id="KAK7054499.1"/>
    </source>
</evidence>
<feature type="domain" description="Putative peptidase" evidence="3">
    <location>
        <begin position="51"/>
        <end position="263"/>
    </location>
</feature>
<feature type="transmembrane region" description="Helical" evidence="2">
    <location>
        <begin position="21"/>
        <end position="43"/>
    </location>
</feature>
<dbReference type="GO" id="GO:0009986">
    <property type="term" value="C:cell surface"/>
    <property type="evidence" value="ECO:0007669"/>
    <property type="project" value="TreeGrafter"/>
</dbReference>
<dbReference type="Proteomes" id="UP001383192">
    <property type="component" value="Unassembled WGS sequence"/>
</dbReference>
<dbReference type="GO" id="GO:0008237">
    <property type="term" value="F:metallopeptidase activity"/>
    <property type="evidence" value="ECO:0007669"/>
    <property type="project" value="InterPro"/>
</dbReference>
<dbReference type="InterPro" id="IPR024079">
    <property type="entry name" value="MetalloPept_cat_dom_sf"/>
</dbReference>
<reference evidence="4 5" key="1">
    <citation type="submission" date="2024-01" db="EMBL/GenBank/DDBJ databases">
        <title>A draft genome for a cacao thread blight-causing isolate of Paramarasmius palmivorus.</title>
        <authorList>
            <person name="Baruah I.K."/>
            <person name="Bukari Y."/>
            <person name="Amoako-Attah I."/>
            <person name="Meinhardt L.W."/>
            <person name="Bailey B.A."/>
            <person name="Cohen S.P."/>
        </authorList>
    </citation>
    <scope>NUCLEOTIDE SEQUENCE [LARGE SCALE GENOMIC DNA]</scope>
    <source>
        <strain evidence="4 5">GH-12</strain>
    </source>
</reference>
<dbReference type="GO" id="GO:0009277">
    <property type="term" value="C:fungal-type cell wall"/>
    <property type="evidence" value="ECO:0007669"/>
    <property type="project" value="TreeGrafter"/>
</dbReference>
<protein>
    <submittedName>
        <fullName evidence="4">Prenylated Rab acceptor protein 1</fullName>
    </submittedName>
</protein>
<dbReference type="Gene3D" id="3.40.390.10">
    <property type="entry name" value="Collagenase (Catalytic Domain)"/>
    <property type="match status" value="1"/>
</dbReference>
<dbReference type="InterPro" id="IPR039124">
    <property type="entry name" value="PRA1-like"/>
</dbReference>
<dbReference type="PANTHER" id="PTHR39399:SF1">
    <property type="entry name" value="PROTEIN ZPS1"/>
    <property type="match status" value="1"/>
</dbReference>